<feature type="signal peptide" evidence="7">
    <location>
        <begin position="1"/>
        <end position="18"/>
    </location>
</feature>
<dbReference type="InterPro" id="IPR045190">
    <property type="entry name" value="MCCB/AccD1-like"/>
</dbReference>
<evidence type="ECO:0000256" key="1">
    <source>
        <dbReference type="ARBA" id="ARBA00006102"/>
    </source>
</evidence>
<dbReference type="FunFam" id="3.90.226.10:FF:000004">
    <property type="entry name" value="Methylcrotonoyl-CoA carboxylase beta chain"/>
    <property type="match status" value="1"/>
</dbReference>
<dbReference type="FunFam" id="3.90.226.10:FF:000007">
    <property type="entry name" value="Methylcrotonoyl-CoA carboxylase subunit beta"/>
    <property type="match status" value="1"/>
</dbReference>
<name>A0A9C7UTN5_9RHOD</name>
<dbReference type="InterPro" id="IPR011763">
    <property type="entry name" value="COA_CT_C"/>
</dbReference>
<evidence type="ECO:0000256" key="3">
    <source>
        <dbReference type="ARBA" id="ARBA00026116"/>
    </source>
</evidence>
<keyword evidence="7" id="KW-0732">Signal</keyword>
<evidence type="ECO:0000259" key="9">
    <source>
        <dbReference type="PROSITE" id="PS50989"/>
    </source>
</evidence>
<dbReference type="GO" id="GO:0006552">
    <property type="term" value="P:L-leucine catabolic process"/>
    <property type="evidence" value="ECO:0007669"/>
    <property type="project" value="TreeGrafter"/>
</dbReference>
<evidence type="ECO:0000256" key="4">
    <source>
        <dbReference type="ARBA" id="ARBA00031237"/>
    </source>
</evidence>
<evidence type="ECO:0000256" key="2">
    <source>
        <dbReference type="ARBA" id="ARBA00025711"/>
    </source>
</evidence>
<dbReference type="GO" id="GO:1905202">
    <property type="term" value="C:methylcrotonoyl-CoA carboxylase complex"/>
    <property type="evidence" value="ECO:0007669"/>
    <property type="project" value="TreeGrafter"/>
</dbReference>
<dbReference type="Gene3D" id="3.90.226.10">
    <property type="entry name" value="2-enoyl-CoA Hydratase, Chain A, domain 1"/>
    <property type="match status" value="2"/>
</dbReference>
<gene>
    <name evidence="10" type="ORF">GpartN1_g7325.t1</name>
</gene>
<evidence type="ECO:0000256" key="6">
    <source>
        <dbReference type="ARBA" id="ARBA00052347"/>
    </source>
</evidence>
<dbReference type="Pfam" id="PF01039">
    <property type="entry name" value="Carboxyl_trans"/>
    <property type="match status" value="1"/>
</dbReference>
<proteinExistence type="inferred from homology"/>
<comment type="caution">
    <text evidence="10">The sequence shown here is derived from an EMBL/GenBank/DDBJ whole genome shotgun (WGS) entry which is preliminary data.</text>
</comment>
<evidence type="ECO:0000256" key="7">
    <source>
        <dbReference type="SAM" id="SignalP"/>
    </source>
</evidence>
<dbReference type="PROSITE" id="PS50989">
    <property type="entry name" value="COA_CT_CTER"/>
    <property type="match status" value="1"/>
</dbReference>
<dbReference type="PANTHER" id="PTHR22855:SF13">
    <property type="entry name" value="METHYLCROTONOYL-COA CARBOXYLASE BETA CHAIN, MITOCHONDRIAL"/>
    <property type="match status" value="1"/>
</dbReference>
<reference evidence="10" key="2">
    <citation type="submission" date="2022-01" db="EMBL/GenBank/DDBJ databases">
        <authorList>
            <person name="Hirooka S."/>
            <person name="Miyagishima S.Y."/>
        </authorList>
    </citation>
    <scope>NUCLEOTIDE SEQUENCE</scope>
    <source>
        <strain evidence="10">NBRC 102759</strain>
    </source>
</reference>
<dbReference type="AlphaFoldDB" id="A0A9C7UTN5"/>
<comment type="catalytic activity">
    <reaction evidence="6">
        <text>3-methylbut-2-enoyl-CoA + hydrogencarbonate + ATP = 3-methyl-(2E)-glutaconyl-CoA + ADP + phosphate + H(+)</text>
        <dbReference type="Rhea" id="RHEA:13589"/>
        <dbReference type="ChEBI" id="CHEBI:15378"/>
        <dbReference type="ChEBI" id="CHEBI:17544"/>
        <dbReference type="ChEBI" id="CHEBI:30616"/>
        <dbReference type="ChEBI" id="CHEBI:43474"/>
        <dbReference type="ChEBI" id="CHEBI:57344"/>
        <dbReference type="ChEBI" id="CHEBI:57346"/>
        <dbReference type="ChEBI" id="CHEBI:456216"/>
        <dbReference type="EC" id="6.4.1.4"/>
    </reaction>
</comment>
<protein>
    <recommendedName>
        <fullName evidence="3">methylcrotonoyl-CoA carboxylase</fullName>
        <ecNumber evidence="3">6.4.1.4</ecNumber>
    </recommendedName>
    <alternativeName>
        <fullName evidence="5">3-methylcrotonyl-CoA carboxylase 2</fullName>
    </alternativeName>
    <alternativeName>
        <fullName evidence="4">3-methylcrotonyl-CoA:carbon dioxide ligase subunit beta</fullName>
    </alternativeName>
</protein>
<comment type="similarity">
    <text evidence="1">Belongs to the AccD/PCCB family.</text>
</comment>
<sequence>MNKRASLLLFSFRYSTLASNFRSNKESNANAQVMKEIIGNLKGKVEEIAKGGGEKAIKRHEERGKWFVRDRIQKLLDPTSPFLELSQLAAFQVYDSPVPAAGLVTGVGLVHGRKVMVIANDATTKGGTFFPLTVKKYLRAQSIAEQCKLPCVYLVDSGGAYLPLQAEVFPDKDHFGRIFYNQARMSAQGIPQIAVVMGSCTAGGAYVPAMADETVIVKNQGTIFLGGPPLVKAATGEVVTAEELGGADLHCKKSGVADHYAYNDLHALSLTRKILYSCFAKESTELGTISYPLKTFEEPLYPTSQLLDIVPADLKTQYDVKEVIARIVDASHFTEFKQYYGTSIITGFASIYGFPVGILANQGVLFRESALKAAHFIELCDYRGIPLLFLQNITGFMVGKSYEEGGIAKDGAKMVNAVANAKVPKITILMGGSFGAGNYGMCGRAYEPNFLFSWPNSRISVMGGEQAASVLTQIQKEALEKSGKTWNPDEEKAFRSSLVEKYEREGSPYYASARIWDDGVIAPQDTRKVLGLTLSIVTNGRRMAQEKPAPFSYGIFRM</sequence>
<feature type="domain" description="CoA carboxyltransferase N-terminal" evidence="8">
    <location>
        <begin position="34"/>
        <end position="290"/>
    </location>
</feature>
<dbReference type="EMBL" id="BQMJ01000070">
    <property type="protein sequence ID" value="GJQ15534.1"/>
    <property type="molecule type" value="Genomic_DNA"/>
</dbReference>
<comment type="pathway">
    <text evidence="2">Amino-acid degradation; L-leucine degradation; (S)-3-hydroxy-3-methylglutaryl-CoA from 3-isovaleryl-CoA: step 2/3.</text>
</comment>
<keyword evidence="11" id="KW-1185">Reference proteome</keyword>
<dbReference type="GO" id="GO:0004485">
    <property type="term" value="F:methylcrotonoyl-CoA carboxylase activity"/>
    <property type="evidence" value="ECO:0007669"/>
    <property type="project" value="UniProtKB-EC"/>
</dbReference>
<dbReference type="EC" id="6.4.1.4" evidence="3"/>
<dbReference type="Proteomes" id="UP001061958">
    <property type="component" value="Unassembled WGS sequence"/>
</dbReference>
<evidence type="ECO:0000259" key="8">
    <source>
        <dbReference type="PROSITE" id="PS50980"/>
    </source>
</evidence>
<feature type="domain" description="CoA carboxyltransferase C-terminal" evidence="9">
    <location>
        <begin position="298"/>
        <end position="549"/>
    </location>
</feature>
<organism evidence="10 11">
    <name type="scientific">Galdieria partita</name>
    <dbReference type="NCBI Taxonomy" id="83374"/>
    <lineage>
        <taxon>Eukaryota</taxon>
        <taxon>Rhodophyta</taxon>
        <taxon>Bangiophyceae</taxon>
        <taxon>Galdieriales</taxon>
        <taxon>Galdieriaceae</taxon>
        <taxon>Galdieria</taxon>
    </lineage>
</organism>
<evidence type="ECO:0000313" key="11">
    <source>
        <dbReference type="Proteomes" id="UP001061958"/>
    </source>
</evidence>
<reference evidence="10" key="1">
    <citation type="journal article" date="2022" name="Proc. Natl. Acad. Sci. U.S.A.">
        <title>Life cycle and functional genomics of the unicellular red alga Galdieria for elucidating algal and plant evolution and industrial use.</title>
        <authorList>
            <person name="Hirooka S."/>
            <person name="Itabashi T."/>
            <person name="Ichinose T.M."/>
            <person name="Onuma R."/>
            <person name="Fujiwara T."/>
            <person name="Yamashita S."/>
            <person name="Jong L.W."/>
            <person name="Tomita R."/>
            <person name="Iwane A.H."/>
            <person name="Miyagishima S.Y."/>
        </authorList>
    </citation>
    <scope>NUCLEOTIDE SEQUENCE</scope>
    <source>
        <strain evidence="10">NBRC 102759</strain>
    </source>
</reference>
<dbReference type="InterPro" id="IPR011762">
    <property type="entry name" value="COA_CT_N"/>
</dbReference>
<dbReference type="OrthoDB" id="439921at2759"/>
<evidence type="ECO:0000256" key="5">
    <source>
        <dbReference type="ARBA" id="ARBA00031404"/>
    </source>
</evidence>
<evidence type="ECO:0000313" key="10">
    <source>
        <dbReference type="EMBL" id="GJQ15534.1"/>
    </source>
</evidence>
<dbReference type="PROSITE" id="PS50980">
    <property type="entry name" value="COA_CT_NTER"/>
    <property type="match status" value="1"/>
</dbReference>
<accession>A0A9C7UTN5</accession>
<feature type="chain" id="PRO_5038416299" description="methylcrotonoyl-CoA carboxylase" evidence="7">
    <location>
        <begin position="19"/>
        <end position="558"/>
    </location>
</feature>
<dbReference type="InterPro" id="IPR034733">
    <property type="entry name" value="AcCoA_carboxyl_beta"/>
</dbReference>
<dbReference type="SUPFAM" id="SSF52096">
    <property type="entry name" value="ClpP/crotonase"/>
    <property type="match status" value="2"/>
</dbReference>
<dbReference type="InterPro" id="IPR029045">
    <property type="entry name" value="ClpP/crotonase-like_dom_sf"/>
</dbReference>
<dbReference type="PANTHER" id="PTHR22855">
    <property type="entry name" value="ACETYL, PROPIONYL, PYRUVATE, AND GLUTACONYL CARBOXYLASE-RELATED"/>
    <property type="match status" value="1"/>
</dbReference>